<gene>
    <name evidence="2" type="ORF">DVH24_000683</name>
</gene>
<evidence type="ECO:0000313" key="3">
    <source>
        <dbReference type="Proteomes" id="UP000290289"/>
    </source>
</evidence>
<keyword evidence="3" id="KW-1185">Reference proteome</keyword>
<protein>
    <recommendedName>
        <fullName evidence="4">Transmembrane protein</fullName>
    </recommendedName>
</protein>
<dbReference type="EMBL" id="RDQH01000330">
    <property type="protein sequence ID" value="RXI00449.1"/>
    <property type="molecule type" value="Genomic_DNA"/>
</dbReference>
<accession>A0A498JX28</accession>
<keyword evidence="1" id="KW-0812">Transmembrane</keyword>
<organism evidence="2 3">
    <name type="scientific">Malus domestica</name>
    <name type="common">Apple</name>
    <name type="synonym">Pyrus malus</name>
    <dbReference type="NCBI Taxonomy" id="3750"/>
    <lineage>
        <taxon>Eukaryota</taxon>
        <taxon>Viridiplantae</taxon>
        <taxon>Streptophyta</taxon>
        <taxon>Embryophyta</taxon>
        <taxon>Tracheophyta</taxon>
        <taxon>Spermatophyta</taxon>
        <taxon>Magnoliopsida</taxon>
        <taxon>eudicotyledons</taxon>
        <taxon>Gunneridae</taxon>
        <taxon>Pentapetalae</taxon>
        <taxon>rosids</taxon>
        <taxon>fabids</taxon>
        <taxon>Rosales</taxon>
        <taxon>Rosaceae</taxon>
        <taxon>Amygdaloideae</taxon>
        <taxon>Maleae</taxon>
        <taxon>Malus</taxon>
    </lineage>
</organism>
<comment type="caution">
    <text evidence="2">The sequence shown here is derived from an EMBL/GenBank/DDBJ whole genome shotgun (WGS) entry which is preliminary data.</text>
</comment>
<feature type="transmembrane region" description="Helical" evidence="1">
    <location>
        <begin position="47"/>
        <end position="68"/>
    </location>
</feature>
<reference evidence="2 3" key="1">
    <citation type="submission" date="2018-10" db="EMBL/GenBank/DDBJ databases">
        <title>A high-quality apple genome assembly.</title>
        <authorList>
            <person name="Hu J."/>
        </authorList>
    </citation>
    <scope>NUCLEOTIDE SEQUENCE [LARGE SCALE GENOMIC DNA]</scope>
    <source>
        <strain evidence="3">cv. HFTH1</strain>
        <tissue evidence="2">Young leaf</tissue>
    </source>
</reference>
<dbReference type="Proteomes" id="UP000290289">
    <property type="component" value="Chromosome 4"/>
</dbReference>
<name>A0A498JX28_MALDO</name>
<evidence type="ECO:0000256" key="1">
    <source>
        <dbReference type="SAM" id="Phobius"/>
    </source>
</evidence>
<proteinExistence type="predicted"/>
<sequence length="83" mass="9448">MAMEKERGGGVWVMDFRSGRVGWSEKTIWVVRICRCMPGFPKISSCFLLSAYIVIVSAFLLWIIFDFFGCKAGGSDLRVQFKD</sequence>
<evidence type="ECO:0000313" key="2">
    <source>
        <dbReference type="EMBL" id="RXI00449.1"/>
    </source>
</evidence>
<dbReference type="AlphaFoldDB" id="A0A498JX28"/>
<evidence type="ECO:0008006" key="4">
    <source>
        <dbReference type="Google" id="ProtNLM"/>
    </source>
</evidence>
<keyword evidence="1" id="KW-0472">Membrane</keyword>
<keyword evidence="1" id="KW-1133">Transmembrane helix</keyword>